<dbReference type="Proteomes" id="UP000270291">
    <property type="component" value="Unassembled WGS sequence"/>
</dbReference>
<evidence type="ECO:0008006" key="3">
    <source>
        <dbReference type="Google" id="ProtNLM"/>
    </source>
</evidence>
<organism evidence="1 2">
    <name type="scientific">Hymenobacter perfusus</name>
    <dbReference type="NCBI Taxonomy" id="1236770"/>
    <lineage>
        <taxon>Bacteria</taxon>
        <taxon>Pseudomonadati</taxon>
        <taxon>Bacteroidota</taxon>
        <taxon>Cytophagia</taxon>
        <taxon>Cytophagales</taxon>
        <taxon>Hymenobacteraceae</taxon>
        <taxon>Hymenobacter</taxon>
    </lineage>
</organism>
<dbReference type="EMBL" id="RWIU01000002">
    <property type="protein sequence ID" value="RSK44231.1"/>
    <property type="molecule type" value="Genomic_DNA"/>
</dbReference>
<evidence type="ECO:0000313" key="2">
    <source>
        <dbReference type="Proteomes" id="UP000270291"/>
    </source>
</evidence>
<name>A0A428KCU5_9BACT</name>
<protein>
    <recommendedName>
        <fullName evidence="3">STAS/SEC14 domain-containing protein</fullName>
    </recommendedName>
</protein>
<accession>A0A428KCU5</accession>
<dbReference type="RefSeq" id="WP_125436394.1">
    <property type="nucleotide sequence ID" value="NZ_RWIU01000002.1"/>
</dbReference>
<gene>
    <name evidence="1" type="ORF">EI293_06730</name>
</gene>
<keyword evidence="2" id="KW-1185">Reference proteome</keyword>
<comment type="caution">
    <text evidence="1">The sequence shown here is derived from an EMBL/GenBank/DDBJ whole genome shotgun (WGS) entry which is preliminary data.</text>
</comment>
<proteinExistence type="predicted"/>
<evidence type="ECO:0000313" key="1">
    <source>
        <dbReference type="EMBL" id="RSK44231.1"/>
    </source>
</evidence>
<sequence>MQLEPILELPQLTISYDHDNQWLYVNWQGVHDQDSTRQGCLLISGVIRQRPVAKLLNDNSNITHPSFQVTEWGISWLQAMHAAGLHYMAWVYAPTFPQRRASEAIVQYLANPTVASFDDLATAYYWLRQQQVSGPPMSA</sequence>
<reference evidence="1 2" key="1">
    <citation type="submission" date="2018-12" db="EMBL/GenBank/DDBJ databases">
        <authorList>
            <person name="Feng G."/>
            <person name="Zhu H."/>
        </authorList>
    </citation>
    <scope>NUCLEOTIDE SEQUENCE [LARGE SCALE GENOMIC DNA]</scope>
    <source>
        <strain evidence="1 2">LMG 26000</strain>
    </source>
</reference>
<dbReference type="OrthoDB" id="893408at2"/>
<dbReference type="AlphaFoldDB" id="A0A428KCU5"/>